<protein>
    <submittedName>
        <fullName evidence="9">Type VII secretion integral membrane protein EccD</fullName>
    </submittedName>
</protein>
<evidence type="ECO:0000313" key="10">
    <source>
        <dbReference type="Proteomes" id="UP001589693"/>
    </source>
</evidence>
<keyword evidence="3" id="KW-1003">Cell membrane</keyword>
<evidence type="ECO:0000259" key="8">
    <source>
        <dbReference type="Pfam" id="PF19053"/>
    </source>
</evidence>
<accession>A0ABV6A7B4</accession>
<dbReference type="EMBL" id="JBHLZU010000032">
    <property type="protein sequence ID" value="MFB9909050.1"/>
    <property type="molecule type" value="Genomic_DNA"/>
</dbReference>
<feature type="transmembrane region" description="Helical" evidence="7">
    <location>
        <begin position="173"/>
        <end position="194"/>
    </location>
</feature>
<evidence type="ECO:0000256" key="1">
    <source>
        <dbReference type="ARBA" id="ARBA00004651"/>
    </source>
</evidence>
<keyword evidence="5 7" id="KW-1133">Transmembrane helix</keyword>
<organism evidence="9 10">
    <name type="scientific">Allokutzneria oryzae</name>
    <dbReference type="NCBI Taxonomy" id="1378989"/>
    <lineage>
        <taxon>Bacteria</taxon>
        <taxon>Bacillati</taxon>
        <taxon>Actinomycetota</taxon>
        <taxon>Actinomycetes</taxon>
        <taxon>Pseudonocardiales</taxon>
        <taxon>Pseudonocardiaceae</taxon>
        <taxon>Allokutzneria</taxon>
    </lineage>
</organism>
<feature type="transmembrane region" description="Helical" evidence="7">
    <location>
        <begin position="225"/>
        <end position="244"/>
    </location>
</feature>
<evidence type="ECO:0000256" key="7">
    <source>
        <dbReference type="SAM" id="Phobius"/>
    </source>
</evidence>
<feature type="transmembrane region" description="Helical" evidence="7">
    <location>
        <begin position="363"/>
        <end position="382"/>
    </location>
</feature>
<evidence type="ECO:0000256" key="6">
    <source>
        <dbReference type="ARBA" id="ARBA00023136"/>
    </source>
</evidence>
<keyword evidence="10" id="KW-1185">Reference proteome</keyword>
<name>A0ABV6A7B4_9PSEU</name>
<keyword evidence="6 7" id="KW-0472">Membrane</keyword>
<dbReference type="RefSeq" id="WP_377861383.1">
    <property type="nucleotide sequence ID" value="NZ_JBHLZU010000032.1"/>
</dbReference>
<feature type="transmembrane region" description="Helical" evidence="7">
    <location>
        <begin position="250"/>
        <end position="268"/>
    </location>
</feature>
<dbReference type="PIRSF" id="PIRSF017804">
    <property type="entry name" value="Secretion_EccD1"/>
    <property type="match status" value="1"/>
</dbReference>
<comment type="subcellular location">
    <subcellularLocation>
        <location evidence="1">Cell membrane</location>
        <topology evidence="1">Multi-pass membrane protein</topology>
    </subcellularLocation>
</comment>
<evidence type="ECO:0000256" key="4">
    <source>
        <dbReference type="ARBA" id="ARBA00022692"/>
    </source>
</evidence>
<gene>
    <name evidence="9" type="primary">eccD</name>
    <name evidence="9" type="ORF">ACFFQA_34360</name>
</gene>
<feature type="transmembrane region" description="Helical" evidence="7">
    <location>
        <begin position="388"/>
        <end position="407"/>
    </location>
</feature>
<feature type="transmembrane region" description="Helical" evidence="7">
    <location>
        <begin position="142"/>
        <end position="161"/>
    </location>
</feature>
<dbReference type="InterPro" id="IPR044049">
    <property type="entry name" value="EccD_transm"/>
</dbReference>
<dbReference type="Proteomes" id="UP001589693">
    <property type="component" value="Unassembled WGS sequence"/>
</dbReference>
<proteinExistence type="inferred from homology"/>
<evidence type="ECO:0000256" key="5">
    <source>
        <dbReference type="ARBA" id="ARBA00022989"/>
    </source>
</evidence>
<comment type="caution">
    <text evidence="9">The sequence shown here is derived from an EMBL/GenBank/DDBJ whole genome shotgun (WGS) entry which is preliminary data.</text>
</comment>
<feature type="transmembrane region" description="Helical" evidence="7">
    <location>
        <begin position="200"/>
        <end position="218"/>
    </location>
</feature>
<evidence type="ECO:0000256" key="3">
    <source>
        <dbReference type="ARBA" id="ARBA00022475"/>
    </source>
</evidence>
<sequence>MNTVAAGDLCRLTVATPNGSADLAVPVGVPVALLLPTLVRHADPELAHRGPWVLQRLGEPPLDENDTPAGLGLRDGDVVHLRPSELAMPAMDFDDVVDGVGAAIRDRPDQWLPGMTRVLFLGLAGIALLAALAGLLVPGPSALRAVLAGVVALLLVVGGTVCSRALGDGRTGVVLGVAALPFAALAAALVFGSGHIGPTVLLAGSAATLAAALAWVGVGTAVPVFLGATTATGCAALAGLLLVWPGLSGAQAAAAVATVAFAVSIRTPNLAARMVRLRLPQLPTSAQDLDEDIEPVGERAVLDGAALADRYVSALFVAAGAVCTASFAVLVTEPAWAPRCLVAVLCAALLLRSRVLVSAWQRLAAVLPGVLGLALLLVALVAVSGLVWRVVLLVGAVVVAGLFVAGARRLPGRRLLPIWGRAADLSETVLTIAVVPLALTVLNVFALVRSLAG</sequence>
<reference evidence="9 10" key="1">
    <citation type="submission" date="2024-09" db="EMBL/GenBank/DDBJ databases">
        <authorList>
            <person name="Sun Q."/>
            <person name="Mori K."/>
        </authorList>
    </citation>
    <scope>NUCLEOTIDE SEQUENCE [LARGE SCALE GENOMIC DNA]</scope>
    <source>
        <strain evidence="9 10">TBRC 7907</strain>
    </source>
</reference>
<dbReference type="NCBIfam" id="TIGR03920">
    <property type="entry name" value="T7SS_EccD"/>
    <property type="match status" value="1"/>
</dbReference>
<feature type="transmembrane region" description="Helical" evidence="7">
    <location>
        <begin position="311"/>
        <end position="330"/>
    </location>
</feature>
<feature type="transmembrane region" description="Helical" evidence="7">
    <location>
        <begin position="336"/>
        <end position="351"/>
    </location>
</feature>
<keyword evidence="4 7" id="KW-0812">Transmembrane</keyword>
<dbReference type="InterPro" id="IPR006707">
    <property type="entry name" value="T7SS_EccD"/>
</dbReference>
<dbReference type="Pfam" id="PF08817">
    <property type="entry name" value="YukD"/>
    <property type="match status" value="1"/>
</dbReference>
<dbReference type="InterPro" id="IPR024962">
    <property type="entry name" value="YukD-like"/>
</dbReference>
<dbReference type="Pfam" id="PF19053">
    <property type="entry name" value="EccD"/>
    <property type="match status" value="1"/>
</dbReference>
<comment type="similarity">
    <text evidence="2">Belongs to the EccD/Snm4 family.</text>
</comment>
<feature type="transmembrane region" description="Helical" evidence="7">
    <location>
        <begin position="118"/>
        <end position="136"/>
    </location>
</feature>
<evidence type="ECO:0000256" key="2">
    <source>
        <dbReference type="ARBA" id="ARBA00006162"/>
    </source>
</evidence>
<dbReference type="Gene3D" id="3.10.20.90">
    <property type="entry name" value="Phosphatidylinositol 3-kinase Catalytic Subunit, Chain A, domain 1"/>
    <property type="match status" value="1"/>
</dbReference>
<feature type="domain" description="EccD-like transmembrane" evidence="8">
    <location>
        <begin position="116"/>
        <end position="451"/>
    </location>
</feature>
<evidence type="ECO:0000313" key="9">
    <source>
        <dbReference type="EMBL" id="MFB9909050.1"/>
    </source>
</evidence>
<feature type="transmembrane region" description="Helical" evidence="7">
    <location>
        <begin position="428"/>
        <end position="448"/>
    </location>
</feature>